<dbReference type="InterPro" id="IPR050204">
    <property type="entry name" value="AraC_XylS_family_regulators"/>
</dbReference>
<evidence type="ECO:0000256" key="3">
    <source>
        <dbReference type="ARBA" id="ARBA00023163"/>
    </source>
</evidence>
<sequence>MQETETATFESLLASVDLRLGSAKRVTLARGGTLATAVNATSMIYVASGRLRGAPARSCALTPGAADHALAVAVGERSALDAGDAVLTLGRRPLSFEAETDAELIVSTLELTEAGARLHRLLPDPLVITNFDGLDPAVAALVRNMGAAEGECRMRSGDALLCRLMVQTAFLAVLRAWFTEGCAPRGWSARAADPQLDRVLTAIHSEPGRDWSLETLAGLGAMSRSVFARRFRELLGASPAHYVSEVRMETAKRRLETGASVSETSRELGYESDEGFRRAFRRHAGVAPSQWRDRALA</sequence>
<evidence type="ECO:0000256" key="1">
    <source>
        <dbReference type="ARBA" id="ARBA00023015"/>
    </source>
</evidence>
<dbReference type="SUPFAM" id="SSF46689">
    <property type="entry name" value="Homeodomain-like"/>
    <property type="match status" value="2"/>
</dbReference>
<dbReference type="RefSeq" id="WP_130452610.1">
    <property type="nucleotide sequence ID" value="NZ_QYAG01000004.1"/>
</dbReference>
<evidence type="ECO:0000256" key="2">
    <source>
        <dbReference type="ARBA" id="ARBA00023125"/>
    </source>
</evidence>
<dbReference type="PROSITE" id="PS01124">
    <property type="entry name" value="HTH_ARAC_FAMILY_2"/>
    <property type="match status" value="1"/>
</dbReference>
<dbReference type="Pfam" id="PF12833">
    <property type="entry name" value="HTH_18"/>
    <property type="match status" value="1"/>
</dbReference>
<dbReference type="GO" id="GO:0003700">
    <property type="term" value="F:DNA-binding transcription factor activity"/>
    <property type="evidence" value="ECO:0007669"/>
    <property type="project" value="InterPro"/>
</dbReference>
<dbReference type="Proteomes" id="UP000291832">
    <property type="component" value="Unassembled WGS sequence"/>
</dbReference>
<dbReference type="AlphaFoldDB" id="A0A4Q7U4L6"/>
<dbReference type="InterPro" id="IPR009057">
    <property type="entry name" value="Homeodomain-like_sf"/>
</dbReference>
<dbReference type="PANTHER" id="PTHR46796:SF7">
    <property type="entry name" value="ARAC FAMILY TRANSCRIPTIONAL REGULATOR"/>
    <property type="match status" value="1"/>
</dbReference>
<dbReference type="InterPro" id="IPR018062">
    <property type="entry name" value="HTH_AraC-typ_CS"/>
</dbReference>
<keyword evidence="3" id="KW-0804">Transcription</keyword>
<accession>A0A4Q7U4L6</accession>
<gene>
    <name evidence="5" type="ORF">EV139_0372</name>
</gene>
<protein>
    <submittedName>
        <fullName evidence="5">AraC-like DNA-binding protein</fullName>
    </submittedName>
</protein>
<dbReference type="InterPro" id="IPR018060">
    <property type="entry name" value="HTH_AraC"/>
</dbReference>
<evidence type="ECO:0000313" key="5">
    <source>
        <dbReference type="EMBL" id="RZT68646.1"/>
    </source>
</evidence>
<name>A0A4Q7U4L6_9MICO</name>
<evidence type="ECO:0000313" key="6">
    <source>
        <dbReference type="Proteomes" id="UP000291832"/>
    </source>
</evidence>
<comment type="caution">
    <text evidence="5">The sequence shown here is derived from an EMBL/GenBank/DDBJ whole genome shotgun (WGS) entry which is preliminary data.</text>
</comment>
<dbReference type="OrthoDB" id="9801123at2"/>
<dbReference type="PANTHER" id="PTHR46796">
    <property type="entry name" value="HTH-TYPE TRANSCRIPTIONAL ACTIVATOR RHAS-RELATED"/>
    <property type="match status" value="1"/>
</dbReference>
<evidence type="ECO:0000259" key="4">
    <source>
        <dbReference type="PROSITE" id="PS01124"/>
    </source>
</evidence>
<keyword evidence="2 5" id="KW-0238">DNA-binding</keyword>
<dbReference type="PROSITE" id="PS00041">
    <property type="entry name" value="HTH_ARAC_FAMILY_1"/>
    <property type="match status" value="1"/>
</dbReference>
<dbReference type="GO" id="GO:0043565">
    <property type="term" value="F:sequence-specific DNA binding"/>
    <property type="evidence" value="ECO:0007669"/>
    <property type="project" value="InterPro"/>
</dbReference>
<reference evidence="5 6" key="1">
    <citation type="journal article" date="2015" name="Stand. Genomic Sci.">
        <title>Genomic Encyclopedia of Bacterial and Archaeal Type Strains, Phase III: the genomes of soil and plant-associated and newly described type strains.</title>
        <authorList>
            <person name="Whitman W.B."/>
            <person name="Woyke T."/>
            <person name="Klenk H.P."/>
            <person name="Zhou Y."/>
            <person name="Lilburn T.G."/>
            <person name="Beck B.J."/>
            <person name="De Vos P."/>
            <person name="Vandamme P."/>
            <person name="Eisen J.A."/>
            <person name="Garrity G."/>
            <person name="Hugenholtz P."/>
            <person name="Kyrpides N.C."/>
        </authorList>
    </citation>
    <scope>NUCLEOTIDE SEQUENCE [LARGE SCALE GENOMIC DNA]</scope>
    <source>
        <strain evidence="5 6">RF6</strain>
    </source>
</reference>
<keyword evidence="6" id="KW-1185">Reference proteome</keyword>
<dbReference type="EMBL" id="SHKI01000002">
    <property type="protein sequence ID" value="RZT68646.1"/>
    <property type="molecule type" value="Genomic_DNA"/>
</dbReference>
<feature type="domain" description="HTH araC/xylS-type" evidence="4">
    <location>
        <begin position="197"/>
        <end position="294"/>
    </location>
</feature>
<organism evidence="5 6">
    <name type="scientific">Leucobacter luti</name>
    <dbReference type="NCBI Taxonomy" id="340320"/>
    <lineage>
        <taxon>Bacteria</taxon>
        <taxon>Bacillati</taxon>
        <taxon>Actinomycetota</taxon>
        <taxon>Actinomycetes</taxon>
        <taxon>Micrococcales</taxon>
        <taxon>Microbacteriaceae</taxon>
        <taxon>Leucobacter</taxon>
    </lineage>
</organism>
<dbReference type="SMART" id="SM00342">
    <property type="entry name" value="HTH_ARAC"/>
    <property type="match status" value="1"/>
</dbReference>
<keyword evidence="1" id="KW-0805">Transcription regulation</keyword>
<dbReference type="Gene3D" id="1.10.10.60">
    <property type="entry name" value="Homeodomain-like"/>
    <property type="match status" value="2"/>
</dbReference>
<proteinExistence type="predicted"/>